<evidence type="ECO:0000313" key="2">
    <source>
        <dbReference type="EMBL" id="MFD1369769.1"/>
    </source>
</evidence>
<keyword evidence="3" id="KW-1185">Reference proteome</keyword>
<feature type="compositionally biased region" description="Basic and acidic residues" evidence="1">
    <location>
        <begin position="383"/>
        <end position="392"/>
    </location>
</feature>
<feature type="compositionally biased region" description="Gly residues" evidence="1">
    <location>
        <begin position="933"/>
        <end position="951"/>
    </location>
</feature>
<name>A0ABW4AGP0_9ACTN</name>
<feature type="compositionally biased region" description="Polar residues" evidence="1">
    <location>
        <begin position="904"/>
        <end position="915"/>
    </location>
</feature>
<dbReference type="RefSeq" id="WP_378078982.1">
    <property type="nucleotide sequence ID" value="NZ_JBHTMK010000040.1"/>
</dbReference>
<accession>A0ABW4AGP0</accession>
<reference evidence="3" key="1">
    <citation type="journal article" date="2019" name="Int. J. Syst. Evol. Microbiol.">
        <title>The Global Catalogue of Microorganisms (GCM) 10K type strain sequencing project: providing services to taxonomists for standard genome sequencing and annotation.</title>
        <authorList>
            <consortium name="The Broad Institute Genomics Platform"/>
            <consortium name="The Broad Institute Genome Sequencing Center for Infectious Disease"/>
            <person name="Wu L."/>
            <person name="Ma J."/>
        </authorList>
    </citation>
    <scope>NUCLEOTIDE SEQUENCE [LARGE SCALE GENOMIC DNA]</scope>
    <source>
        <strain evidence="3">CCM 7526</strain>
    </source>
</reference>
<sequence>MPLAWDGLDEPFRRTDSAALTTLLLDATEQERLAFAAEVERRIRAGSAEWSTRSYSPAGLFALAVIASVSTPARAATLLNRRGMRDWREISTADFLRIARARRLPWIGDLGVRLARVLSSRDVWGDDWRFVEALLIEGDAQPPVTEGVVRGWVQAVLRQAWSVPLADTLRGSPWLDLLLPSVFEIDGLGGELPSADFGDHELSFPEAVARLVAEGRLERRVIVDATADRLARGDRPGALRPFALLHEALAPAADELARHTTDYARLAGDAPSPVARIALSALRTLGEHGLLEIETVVDAGAGVLARKEKVLVKAGLAWLDETARRSPDRAGEILETVAVAFDHQSLDIQERAFAVAARHLAHAPAGVAARLAAIGPGLLGDAPPDRAADRAPSRAAGAVSASAVPASGPFTPASDPTASTTLTTLTTSTMPPVLPSARMEPPAPPSARVAPPAPPSGRAERSVPPSIRIEPPAPPSARVAPLAPPSARAERSVPPSIRIEPPAPPSARVAPAGMPAAIGSAAELAEEVTALIQDPAAVRWERILAALVSLPSEGFAESLGPVLDRHPSVFGDRWGRLPFLGEAISARLGRERGHVMRERLRHTVKRGLADVTSGMTRSLVSTPSGILTHRVAEVAVQVTESDMPVPALLATPTDVTGTVDAGVLVDRLARYAEVGADPWPLDLQQAMIRMSRNVGPEVSARADALTSPSGKLVAGWLRSGGLPDPVSARFEQCSRDQDGQVVTRRVVVTLESGRAAGDRILLEDTLVNLTPKARPEYYVATNFQPDVLAMVMPQHREAVAAWALTDLAALADQDGRDAALLPLLADAAGPVGPATVHALLYGLAARYETDRVAAVDAFLSLTADPELSATINAAPSIADPGKAGGGPDAAGGRPSGEESGGTGDQPSGDQPSEETASGEKADGDKAGEPGDHPGAGGGQPGGDKAAGGEAGAGGAGGSLFTAALGAALGDLAADGTIKLARVVTALRDAHQAGASDAVWQVLRCALPLLLSTAPRGLPDLLELATRTASAAGARDAVPGLPEMAARGGGTRVVREAKRLQATLTH</sequence>
<feature type="compositionally biased region" description="Basic and acidic residues" evidence="1">
    <location>
        <begin position="917"/>
        <end position="931"/>
    </location>
</feature>
<organism evidence="2 3">
    <name type="scientific">Actinoplanes sichuanensis</name>
    <dbReference type="NCBI Taxonomy" id="512349"/>
    <lineage>
        <taxon>Bacteria</taxon>
        <taxon>Bacillati</taxon>
        <taxon>Actinomycetota</taxon>
        <taxon>Actinomycetes</taxon>
        <taxon>Micromonosporales</taxon>
        <taxon>Micromonosporaceae</taxon>
        <taxon>Actinoplanes</taxon>
    </lineage>
</organism>
<evidence type="ECO:0000313" key="3">
    <source>
        <dbReference type="Proteomes" id="UP001597183"/>
    </source>
</evidence>
<dbReference type="EMBL" id="JBHTMK010000040">
    <property type="protein sequence ID" value="MFD1369769.1"/>
    <property type="molecule type" value="Genomic_DNA"/>
</dbReference>
<feature type="region of interest" description="Disordered" evidence="1">
    <location>
        <begin position="874"/>
        <end position="951"/>
    </location>
</feature>
<evidence type="ECO:0000256" key="1">
    <source>
        <dbReference type="SAM" id="MobiDB-lite"/>
    </source>
</evidence>
<protein>
    <submittedName>
        <fullName evidence="2">DUF6493 family protein</fullName>
    </submittedName>
</protein>
<feature type="compositionally biased region" description="Low complexity" evidence="1">
    <location>
        <begin position="393"/>
        <end position="431"/>
    </location>
</feature>
<proteinExistence type="predicted"/>
<feature type="compositionally biased region" description="Pro residues" evidence="1">
    <location>
        <begin position="441"/>
        <end position="455"/>
    </location>
</feature>
<feature type="compositionally biased region" description="Low complexity" evidence="1">
    <location>
        <begin position="494"/>
        <end position="510"/>
    </location>
</feature>
<dbReference type="Proteomes" id="UP001597183">
    <property type="component" value="Unassembled WGS sequence"/>
</dbReference>
<feature type="region of interest" description="Disordered" evidence="1">
    <location>
        <begin position="383"/>
        <end position="510"/>
    </location>
</feature>
<gene>
    <name evidence="2" type="ORF">ACFQ5G_30900</name>
</gene>
<comment type="caution">
    <text evidence="2">The sequence shown here is derived from an EMBL/GenBank/DDBJ whole genome shotgun (WGS) entry which is preliminary data.</text>
</comment>